<organism evidence="9 10">
    <name type="scientific">Melipona quadrifasciata</name>
    <dbReference type="NCBI Taxonomy" id="166423"/>
    <lineage>
        <taxon>Eukaryota</taxon>
        <taxon>Metazoa</taxon>
        <taxon>Ecdysozoa</taxon>
        <taxon>Arthropoda</taxon>
        <taxon>Hexapoda</taxon>
        <taxon>Insecta</taxon>
        <taxon>Pterygota</taxon>
        <taxon>Neoptera</taxon>
        <taxon>Endopterygota</taxon>
        <taxon>Hymenoptera</taxon>
        <taxon>Apocrita</taxon>
        <taxon>Aculeata</taxon>
        <taxon>Apoidea</taxon>
        <taxon>Anthophila</taxon>
        <taxon>Apidae</taxon>
        <taxon>Melipona</taxon>
    </lineage>
</organism>
<accession>A0A0M8ZW35</accession>
<evidence type="ECO:0000313" key="9">
    <source>
        <dbReference type="EMBL" id="KOX72315.1"/>
    </source>
</evidence>
<keyword evidence="7" id="KW-0325">Glycoprotein</keyword>
<evidence type="ECO:0000313" key="10">
    <source>
        <dbReference type="Proteomes" id="UP000053105"/>
    </source>
</evidence>
<evidence type="ECO:0000256" key="8">
    <source>
        <dbReference type="SAM" id="Phobius"/>
    </source>
</evidence>
<protein>
    <submittedName>
        <fullName evidence="9">Uncharacterized protein</fullName>
    </submittedName>
</protein>
<reference evidence="9 10" key="1">
    <citation type="submission" date="2015-07" db="EMBL/GenBank/DDBJ databases">
        <title>The genome of Melipona quadrifasciata.</title>
        <authorList>
            <person name="Pan H."/>
            <person name="Kapheim K."/>
        </authorList>
    </citation>
    <scope>NUCLEOTIDE SEQUENCE [LARGE SCALE GENOMIC DNA]</scope>
    <source>
        <strain evidence="9">0111107301</strain>
        <tissue evidence="9">Whole body</tissue>
    </source>
</reference>
<keyword evidence="4 8" id="KW-1133">Transmembrane helix</keyword>
<dbReference type="OrthoDB" id="6506757at2759"/>
<dbReference type="GO" id="GO:0005886">
    <property type="term" value="C:plasma membrane"/>
    <property type="evidence" value="ECO:0007669"/>
    <property type="project" value="UniProtKB-SubCell"/>
</dbReference>
<evidence type="ECO:0000256" key="5">
    <source>
        <dbReference type="ARBA" id="ARBA00023136"/>
    </source>
</evidence>
<dbReference type="Proteomes" id="UP000053105">
    <property type="component" value="Unassembled WGS sequence"/>
</dbReference>
<dbReference type="AlphaFoldDB" id="A0A0M8ZW35"/>
<comment type="subcellular location">
    <subcellularLocation>
        <location evidence="1">Cell membrane</location>
        <topology evidence="1">Multi-pass membrane protein</topology>
    </subcellularLocation>
</comment>
<keyword evidence="5 8" id="KW-0472">Membrane</keyword>
<evidence type="ECO:0000256" key="6">
    <source>
        <dbReference type="ARBA" id="ARBA00023170"/>
    </source>
</evidence>
<dbReference type="PANTHER" id="PTHR42643:SF24">
    <property type="entry name" value="IONOTROPIC RECEPTOR 60A"/>
    <property type="match status" value="1"/>
</dbReference>
<keyword evidence="10" id="KW-1185">Reference proteome</keyword>
<dbReference type="STRING" id="166423.A0A0M8ZW35"/>
<evidence type="ECO:0000256" key="7">
    <source>
        <dbReference type="ARBA" id="ARBA00023180"/>
    </source>
</evidence>
<evidence type="ECO:0000256" key="3">
    <source>
        <dbReference type="ARBA" id="ARBA00022692"/>
    </source>
</evidence>
<sequence>MKTTATECKKLFCKQNSIDIIQTTALSLHSSIKSRRPWYAFHAVFFFFFSLWDGNKNRGRKDIDVEKRQAVNLTLNKMPEDATNEENRREEFLPAIPCVKSFLFKHISNENKTSLVVIDDEEDINGIIKPLLVSLHSNFSFFRHTADLDFGLKFTPNKFALSTIIVMQNASSFKESYYVVDPCDRDCPFVIILTSSFQDQETFLEQTAVLTESMWLRRISTAVILGRVAETVFAAGSVTFEPDQVCSLSFPVVLDECGKEPWSKLEKIEPPKMDNCVIKVAYFKEDPYVTSENDTDQLRGFEGSLAESVLRHQKIIREEVTWDDNNSFAEQVKMILNSDFDLLIGRVLQQSSDDIDYSTTYDMLKMMWLIPRVPNVSLEGLIRPFQFYVWLAVVGSLLLGIVIKVFLIRDLSFLDIFALIIGVSTSRQPTRPSTKIQFVAWSIFGLFLTQLYVDSLADELINLSDLRFDTMSQLVSSSFEIGGTTAFSKVFEMFEETDDIFRIVRSKFVTFNQSDYLAQYRDILEGKNSTLALVIVLNSSRSDVIETNHAYTMTTDVICSFPLGFATWKGFPNMKYVDDDIHNLIDFGIFDYMIDYALAKNKYFVLSQTAQEAEYKTELHMRHFVPAFLVIAIGFSGALLLFILEVALYPSKLLDEEIFTDEQTADLEVQEWLRTCNEIFKLTHLRLCQISTKRDEGNAIENFLYNDLNIKRRHIIQDEV</sequence>
<dbReference type="PANTHER" id="PTHR42643">
    <property type="entry name" value="IONOTROPIC RECEPTOR 20A-RELATED"/>
    <property type="match status" value="1"/>
</dbReference>
<dbReference type="EMBL" id="KQ435821">
    <property type="protein sequence ID" value="KOX72315.1"/>
    <property type="molecule type" value="Genomic_DNA"/>
</dbReference>
<dbReference type="InterPro" id="IPR052192">
    <property type="entry name" value="Insect_Ionotropic_Sensory_Rcpt"/>
</dbReference>
<keyword evidence="3 8" id="KW-0812">Transmembrane</keyword>
<keyword evidence="2" id="KW-1003">Cell membrane</keyword>
<gene>
    <name evidence="9" type="ORF">WN51_01413</name>
</gene>
<proteinExistence type="predicted"/>
<evidence type="ECO:0000256" key="4">
    <source>
        <dbReference type="ARBA" id="ARBA00022989"/>
    </source>
</evidence>
<dbReference type="SUPFAM" id="SSF53850">
    <property type="entry name" value="Periplasmic binding protein-like II"/>
    <property type="match status" value="1"/>
</dbReference>
<evidence type="ECO:0000256" key="2">
    <source>
        <dbReference type="ARBA" id="ARBA00022475"/>
    </source>
</evidence>
<keyword evidence="6" id="KW-0675">Receptor</keyword>
<feature type="transmembrane region" description="Helical" evidence="8">
    <location>
        <begin position="387"/>
        <end position="407"/>
    </location>
</feature>
<feature type="transmembrane region" description="Helical" evidence="8">
    <location>
        <begin position="624"/>
        <end position="644"/>
    </location>
</feature>
<name>A0A0M8ZW35_9HYME</name>
<evidence type="ECO:0000256" key="1">
    <source>
        <dbReference type="ARBA" id="ARBA00004651"/>
    </source>
</evidence>